<feature type="transmembrane region" description="Helical" evidence="1">
    <location>
        <begin position="113"/>
        <end position="134"/>
    </location>
</feature>
<evidence type="ECO:0000259" key="2">
    <source>
        <dbReference type="Pfam" id="PF20151"/>
    </source>
</evidence>
<dbReference type="EMBL" id="KN817520">
    <property type="protein sequence ID" value="KJA28963.1"/>
    <property type="molecule type" value="Genomic_DNA"/>
</dbReference>
<proteinExistence type="predicted"/>
<evidence type="ECO:0000256" key="1">
    <source>
        <dbReference type="SAM" id="Phobius"/>
    </source>
</evidence>
<feature type="transmembrane region" description="Helical" evidence="1">
    <location>
        <begin position="81"/>
        <end position="101"/>
    </location>
</feature>
<protein>
    <recommendedName>
        <fullName evidence="2">DUF6533 domain-containing protein</fullName>
    </recommendedName>
</protein>
<keyword evidence="1" id="KW-1133">Transmembrane helix</keyword>
<reference evidence="4" key="1">
    <citation type="submission" date="2014-04" db="EMBL/GenBank/DDBJ databases">
        <title>Evolutionary Origins and Diversification of the Mycorrhizal Mutualists.</title>
        <authorList>
            <consortium name="DOE Joint Genome Institute"/>
            <consortium name="Mycorrhizal Genomics Consortium"/>
            <person name="Kohler A."/>
            <person name="Kuo A."/>
            <person name="Nagy L.G."/>
            <person name="Floudas D."/>
            <person name="Copeland A."/>
            <person name="Barry K.W."/>
            <person name="Cichocki N."/>
            <person name="Veneault-Fourrey C."/>
            <person name="LaButti K."/>
            <person name="Lindquist E.A."/>
            <person name="Lipzen A."/>
            <person name="Lundell T."/>
            <person name="Morin E."/>
            <person name="Murat C."/>
            <person name="Riley R."/>
            <person name="Ohm R."/>
            <person name="Sun H."/>
            <person name="Tunlid A."/>
            <person name="Henrissat B."/>
            <person name="Grigoriev I.V."/>
            <person name="Hibbett D.S."/>
            <person name="Martin F."/>
        </authorList>
    </citation>
    <scope>NUCLEOTIDE SEQUENCE [LARGE SCALE GENOMIC DNA]</scope>
    <source>
        <strain evidence="4">FD-334 SS-4</strain>
    </source>
</reference>
<evidence type="ECO:0000313" key="4">
    <source>
        <dbReference type="Proteomes" id="UP000054270"/>
    </source>
</evidence>
<keyword evidence="1" id="KW-0472">Membrane</keyword>
<keyword evidence="1" id="KW-0812">Transmembrane</keyword>
<dbReference type="InterPro" id="IPR045340">
    <property type="entry name" value="DUF6533"/>
</dbReference>
<keyword evidence="4" id="KW-1185">Reference proteome</keyword>
<dbReference type="Pfam" id="PF20151">
    <property type="entry name" value="DUF6533"/>
    <property type="match status" value="1"/>
</dbReference>
<feature type="transmembrane region" description="Helical" evidence="1">
    <location>
        <begin position="42"/>
        <end position="61"/>
    </location>
</feature>
<feature type="domain" description="DUF6533" evidence="2">
    <location>
        <begin position="9"/>
        <end position="53"/>
    </location>
</feature>
<dbReference type="Proteomes" id="UP000054270">
    <property type="component" value="Unassembled WGS sequence"/>
</dbReference>
<accession>A0A0D2MXY9</accession>
<dbReference type="OrthoDB" id="3047453at2759"/>
<organism evidence="3 4">
    <name type="scientific">Hypholoma sublateritium (strain FD-334 SS-4)</name>
    <dbReference type="NCBI Taxonomy" id="945553"/>
    <lineage>
        <taxon>Eukaryota</taxon>
        <taxon>Fungi</taxon>
        <taxon>Dikarya</taxon>
        <taxon>Basidiomycota</taxon>
        <taxon>Agaricomycotina</taxon>
        <taxon>Agaricomycetes</taxon>
        <taxon>Agaricomycetidae</taxon>
        <taxon>Agaricales</taxon>
        <taxon>Agaricineae</taxon>
        <taxon>Strophariaceae</taxon>
        <taxon>Hypholoma</taxon>
    </lineage>
</organism>
<dbReference type="AlphaFoldDB" id="A0A0D2MXY9"/>
<feature type="transmembrane region" description="Helical" evidence="1">
    <location>
        <begin position="154"/>
        <end position="173"/>
    </location>
</feature>
<name>A0A0D2MXY9_HYPSF</name>
<feature type="transmembrane region" description="Helical" evidence="1">
    <location>
        <begin position="222"/>
        <end position="247"/>
    </location>
</feature>
<gene>
    <name evidence="3" type="ORF">HYPSUDRAFT_61806</name>
</gene>
<feature type="transmembrane region" description="Helical" evidence="1">
    <location>
        <begin position="199"/>
        <end position="216"/>
    </location>
</feature>
<evidence type="ECO:0000313" key="3">
    <source>
        <dbReference type="EMBL" id="KJA28963.1"/>
    </source>
</evidence>
<sequence length="270" mass="30449">MDIARGGVLAAAVVNIAELATQIDEEVEYIWTRLRDIRALKVMYIFARYYPFLLYYQSFVFGDLLEHLEPARRSKEDVALWLLYKTCALQALLWSIDFALLKRVHLLFGSTRKMLLIVSALGLAKLCLDVVIAVDIYGIMQANGTGVYTSPTKPLVIFAAGEAMLQFCLFFLARKSEQWAKHARTPVTSRLNKHRVEPWVVVLATGACPTVYVYSLDLSPCVYPAIALALSISGCRLILSLHHAFYIKKRTTFDYMSSDSDSAGEDYLEE</sequence>